<evidence type="ECO:0000256" key="7">
    <source>
        <dbReference type="ARBA" id="ARBA00023136"/>
    </source>
</evidence>
<protein>
    <recommendedName>
        <fullName evidence="11">AEC family transporter</fullName>
    </recommendedName>
</protein>
<feature type="transmembrane region" description="Helical" evidence="8">
    <location>
        <begin position="261"/>
        <end position="282"/>
    </location>
</feature>
<dbReference type="InterPro" id="IPR038770">
    <property type="entry name" value="Na+/solute_symporter_sf"/>
</dbReference>
<feature type="transmembrane region" description="Helical" evidence="8">
    <location>
        <begin position="102"/>
        <end position="122"/>
    </location>
</feature>
<dbReference type="Pfam" id="PF03547">
    <property type="entry name" value="Mem_trans"/>
    <property type="match status" value="1"/>
</dbReference>
<evidence type="ECO:0000313" key="10">
    <source>
        <dbReference type="Proteomes" id="UP000190105"/>
    </source>
</evidence>
<keyword evidence="4" id="KW-1003">Cell membrane</keyword>
<gene>
    <name evidence="9" type="ORF">SAMN05443428_10631</name>
</gene>
<keyword evidence="3" id="KW-0813">Transport</keyword>
<evidence type="ECO:0000256" key="2">
    <source>
        <dbReference type="ARBA" id="ARBA00010145"/>
    </source>
</evidence>
<dbReference type="AlphaFoldDB" id="A0A1T4X618"/>
<evidence type="ECO:0000313" key="9">
    <source>
        <dbReference type="EMBL" id="SKA84558.1"/>
    </source>
</evidence>
<dbReference type="GO" id="GO:0055085">
    <property type="term" value="P:transmembrane transport"/>
    <property type="evidence" value="ECO:0007669"/>
    <property type="project" value="InterPro"/>
</dbReference>
<dbReference type="EMBL" id="FUYH01000006">
    <property type="protein sequence ID" value="SKA84558.1"/>
    <property type="molecule type" value="Genomic_DNA"/>
</dbReference>
<feature type="transmembrane region" description="Helical" evidence="8">
    <location>
        <begin position="38"/>
        <end position="57"/>
    </location>
</feature>
<evidence type="ECO:0000256" key="8">
    <source>
        <dbReference type="SAM" id="Phobius"/>
    </source>
</evidence>
<dbReference type="Proteomes" id="UP000190105">
    <property type="component" value="Unassembled WGS sequence"/>
</dbReference>
<evidence type="ECO:0000256" key="3">
    <source>
        <dbReference type="ARBA" id="ARBA00022448"/>
    </source>
</evidence>
<sequence>MMNLFLQMLNLQIAMFLLVLVGVIAKKRKIISSQVQKSLSDLLIYFILPSNIIESFHGNLTPDLIKNSVAAFIISFTIQILSIFLGKLLFSHFSDDMKPVMKYGLICSNSSFIGLPVINNIYNSIGVLYASIFQIPIRIMIWTSGLALFTNKSEDKNVRKKNFFTKETVKSLIFHPCIIAVFFGIFIMAFHIPIPISINRSIIFLSQCTIPISMIVIGCILSECKITQIFDKATFYFTFIRLIVFPLLIFSFLKLMKVNSLITGVSVLLTGMPAGATTAILADKYGCNASFASGIIFISTVCSIITIPILCLLF</sequence>
<keyword evidence="7 8" id="KW-0472">Membrane</keyword>
<evidence type="ECO:0000256" key="5">
    <source>
        <dbReference type="ARBA" id="ARBA00022692"/>
    </source>
</evidence>
<comment type="similarity">
    <text evidence="2">Belongs to the auxin efflux carrier (TC 2.A.69) family.</text>
</comment>
<evidence type="ECO:0008006" key="11">
    <source>
        <dbReference type="Google" id="ProtNLM"/>
    </source>
</evidence>
<keyword evidence="5 8" id="KW-0812">Transmembrane</keyword>
<feature type="transmembrane region" description="Helical" evidence="8">
    <location>
        <begin position="233"/>
        <end position="255"/>
    </location>
</feature>
<feature type="transmembrane region" description="Helical" evidence="8">
    <location>
        <begin position="6"/>
        <end position="26"/>
    </location>
</feature>
<dbReference type="STRING" id="1147123.SAMN05443428_10631"/>
<evidence type="ECO:0000256" key="1">
    <source>
        <dbReference type="ARBA" id="ARBA00004651"/>
    </source>
</evidence>
<organism evidence="9 10">
    <name type="scientific">Caloramator quimbayensis</name>
    <dbReference type="NCBI Taxonomy" id="1147123"/>
    <lineage>
        <taxon>Bacteria</taxon>
        <taxon>Bacillati</taxon>
        <taxon>Bacillota</taxon>
        <taxon>Clostridia</taxon>
        <taxon>Eubacteriales</taxon>
        <taxon>Clostridiaceae</taxon>
        <taxon>Caloramator</taxon>
    </lineage>
</organism>
<evidence type="ECO:0000256" key="4">
    <source>
        <dbReference type="ARBA" id="ARBA00022475"/>
    </source>
</evidence>
<reference evidence="10" key="1">
    <citation type="submission" date="2017-02" db="EMBL/GenBank/DDBJ databases">
        <authorList>
            <person name="Varghese N."/>
            <person name="Submissions S."/>
        </authorList>
    </citation>
    <scope>NUCLEOTIDE SEQUENCE [LARGE SCALE GENOMIC DNA]</scope>
    <source>
        <strain evidence="10">USBA 833</strain>
    </source>
</reference>
<accession>A0A1T4X618</accession>
<proteinExistence type="inferred from homology"/>
<dbReference type="InterPro" id="IPR004776">
    <property type="entry name" value="Mem_transp_PIN-like"/>
</dbReference>
<keyword evidence="10" id="KW-1185">Reference proteome</keyword>
<feature type="transmembrane region" description="Helical" evidence="8">
    <location>
        <begin position="69"/>
        <end position="90"/>
    </location>
</feature>
<evidence type="ECO:0000256" key="6">
    <source>
        <dbReference type="ARBA" id="ARBA00022989"/>
    </source>
</evidence>
<feature type="transmembrane region" description="Helical" evidence="8">
    <location>
        <begin position="289"/>
        <end position="310"/>
    </location>
</feature>
<keyword evidence="6 8" id="KW-1133">Transmembrane helix</keyword>
<feature type="transmembrane region" description="Helical" evidence="8">
    <location>
        <begin position="202"/>
        <end position="221"/>
    </location>
</feature>
<dbReference type="PANTHER" id="PTHR36838">
    <property type="entry name" value="AUXIN EFFLUX CARRIER FAMILY PROTEIN"/>
    <property type="match status" value="1"/>
</dbReference>
<dbReference type="PANTHER" id="PTHR36838:SF1">
    <property type="entry name" value="SLR1864 PROTEIN"/>
    <property type="match status" value="1"/>
</dbReference>
<comment type="subcellular location">
    <subcellularLocation>
        <location evidence="1">Cell membrane</location>
        <topology evidence="1">Multi-pass membrane protein</topology>
    </subcellularLocation>
</comment>
<name>A0A1T4X618_9CLOT</name>
<feature type="transmembrane region" description="Helical" evidence="8">
    <location>
        <begin position="172"/>
        <end position="196"/>
    </location>
</feature>
<dbReference type="GO" id="GO:0005886">
    <property type="term" value="C:plasma membrane"/>
    <property type="evidence" value="ECO:0007669"/>
    <property type="project" value="UniProtKB-SubCell"/>
</dbReference>
<dbReference type="OrthoDB" id="9798064at2"/>
<dbReference type="Gene3D" id="1.20.1530.20">
    <property type="match status" value="1"/>
</dbReference>